<sequence>MWIREEGPDDIDPIHDLVRKAFAGFPGEGKLEGRTVDTLRADHALAVSLVADIDGRIAGHVAFSPARPSRDGDRWYVLGPVAVDPADQGHGVGAALIRTGLRVLQEREANGCVVLGDPGYYGRFGFRPDPLLTLPGAPEGAFQALRFTDAGSAGEVVLHPAFGHHEDDWVPEPH</sequence>
<dbReference type="PROSITE" id="PS51186">
    <property type="entry name" value="GNAT"/>
    <property type="match status" value="1"/>
</dbReference>
<organism evidence="2 3">
    <name type="scientific">Pseudoxanthomonas suwonensis</name>
    <dbReference type="NCBI Taxonomy" id="314722"/>
    <lineage>
        <taxon>Bacteria</taxon>
        <taxon>Pseudomonadati</taxon>
        <taxon>Pseudomonadota</taxon>
        <taxon>Gammaproteobacteria</taxon>
        <taxon>Lysobacterales</taxon>
        <taxon>Lysobacteraceae</taxon>
        <taxon>Pseudoxanthomonas</taxon>
    </lineage>
</organism>
<dbReference type="Pfam" id="PF00583">
    <property type="entry name" value="Acetyltransf_1"/>
    <property type="match status" value="1"/>
</dbReference>
<evidence type="ECO:0000259" key="1">
    <source>
        <dbReference type="PROSITE" id="PS51186"/>
    </source>
</evidence>
<dbReference type="GO" id="GO:0016747">
    <property type="term" value="F:acyltransferase activity, transferring groups other than amino-acyl groups"/>
    <property type="evidence" value="ECO:0007669"/>
    <property type="project" value="InterPro"/>
</dbReference>
<keyword evidence="2" id="KW-0808">Transferase</keyword>
<dbReference type="Gene3D" id="3.40.630.30">
    <property type="match status" value="1"/>
</dbReference>
<protein>
    <submittedName>
        <fullName evidence="2">GCN5 family acetyltransferase</fullName>
    </submittedName>
</protein>
<keyword evidence="3" id="KW-1185">Reference proteome</keyword>
<dbReference type="KEGG" id="psuw:WQ53_05355"/>
<feature type="domain" description="N-acetyltransferase" evidence="1">
    <location>
        <begin position="1"/>
        <end position="149"/>
    </location>
</feature>
<evidence type="ECO:0000313" key="2">
    <source>
        <dbReference type="EMBL" id="AKC86287.1"/>
    </source>
</evidence>
<name>A0A0E3Z0Q3_9GAMM</name>
<accession>A0A0E3Z0Q3</accession>
<dbReference type="EMBL" id="CP011144">
    <property type="protein sequence ID" value="AKC86287.1"/>
    <property type="molecule type" value="Genomic_DNA"/>
</dbReference>
<dbReference type="RefSeq" id="WP_052631113.1">
    <property type="nucleotide sequence ID" value="NZ_CP011144.1"/>
</dbReference>
<dbReference type="Proteomes" id="UP000033067">
    <property type="component" value="Chromosome"/>
</dbReference>
<dbReference type="CDD" id="cd04301">
    <property type="entry name" value="NAT_SF"/>
    <property type="match status" value="1"/>
</dbReference>
<dbReference type="PATRIC" id="fig|314722.6.peg.1127"/>
<dbReference type="AlphaFoldDB" id="A0A0E3Z0Q3"/>
<dbReference type="InterPro" id="IPR016181">
    <property type="entry name" value="Acyl_CoA_acyltransferase"/>
</dbReference>
<evidence type="ECO:0000313" key="3">
    <source>
        <dbReference type="Proteomes" id="UP000033067"/>
    </source>
</evidence>
<dbReference type="OrthoDB" id="9797178at2"/>
<proteinExistence type="predicted"/>
<gene>
    <name evidence="2" type="ORF">WQ53_05355</name>
</gene>
<dbReference type="InterPro" id="IPR000182">
    <property type="entry name" value="GNAT_dom"/>
</dbReference>
<dbReference type="SUPFAM" id="SSF55729">
    <property type="entry name" value="Acyl-CoA N-acyltransferases (Nat)"/>
    <property type="match status" value="1"/>
</dbReference>
<reference evidence="2 3" key="1">
    <citation type="journal article" date="2015" name="Genome Announc.">
        <title>Complete Genome Sequence of Pseudoxanthomonas suwonensis Strain J1, a Cellulose-Degrading Bacterium Isolated from Leaf- and Wood-Enriched Soil.</title>
        <authorList>
            <person name="Hou L."/>
            <person name="Jiang J."/>
            <person name="Xu Z."/>
            <person name="Zhou Y."/>
            <person name="Leung F.C."/>
        </authorList>
    </citation>
    <scope>NUCLEOTIDE SEQUENCE [LARGE SCALE GENOMIC DNA]</scope>
    <source>
        <strain evidence="2 3">J1</strain>
    </source>
</reference>